<keyword evidence="4" id="KW-1185">Reference proteome</keyword>
<gene>
    <name evidence="3" type="ORF">DSAG12_02634</name>
</gene>
<dbReference type="SMART" id="SM00487">
    <property type="entry name" value="DEXDc"/>
    <property type="match status" value="1"/>
</dbReference>
<dbReference type="AlphaFoldDB" id="A0A5B9DC98"/>
<dbReference type="GO" id="GO:0120545">
    <property type="term" value="F:nucleic acid conformation isomerase activity"/>
    <property type="evidence" value="ECO:0007669"/>
    <property type="project" value="UniProtKB-ARBA"/>
</dbReference>
<dbReference type="KEGG" id="psyt:DSAG12_02634"/>
<dbReference type="SMART" id="SM00490">
    <property type="entry name" value="HELICc"/>
    <property type="match status" value="1"/>
</dbReference>
<dbReference type="GeneID" id="41330617"/>
<feature type="domain" description="Helicase C-terminal" evidence="2">
    <location>
        <begin position="556"/>
        <end position="705"/>
    </location>
</feature>
<protein>
    <submittedName>
        <fullName evidence="3">DUF3427 domain-containing protein</fullName>
    </submittedName>
</protein>
<dbReference type="InterPro" id="IPR014001">
    <property type="entry name" value="Helicase_ATP-bd"/>
</dbReference>
<dbReference type="GO" id="GO:0005524">
    <property type="term" value="F:ATP binding"/>
    <property type="evidence" value="ECO:0007669"/>
    <property type="project" value="InterPro"/>
</dbReference>
<dbReference type="Pfam" id="PF13091">
    <property type="entry name" value="PLDc_2"/>
    <property type="match status" value="1"/>
</dbReference>
<evidence type="ECO:0000259" key="2">
    <source>
        <dbReference type="PROSITE" id="PS51194"/>
    </source>
</evidence>
<dbReference type="Pfam" id="PF11907">
    <property type="entry name" value="DUF3427"/>
    <property type="match status" value="1"/>
</dbReference>
<reference evidence="3 4" key="1">
    <citation type="journal article" date="2020" name="Nature">
        <title>Isolation of an archaeon at the prokaryote-eukaryote interface.</title>
        <authorList>
            <person name="Imachi H."/>
            <person name="Nobu M.K."/>
            <person name="Nakahara N."/>
            <person name="Morono Y."/>
            <person name="Ogawara M."/>
            <person name="Takaki Y."/>
            <person name="Takano Y."/>
            <person name="Uematsu K."/>
            <person name="Ikuta T."/>
            <person name="Ito M."/>
            <person name="Matsui Y."/>
            <person name="Miyazaki M."/>
            <person name="Murata K."/>
            <person name="Saito Y."/>
            <person name="Sakai S."/>
            <person name="Song C."/>
            <person name="Tasumi E."/>
            <person name="Yamanaka Y."/>
            <person name="Yamaguchi T."/>
            <person name="Kamagata Y."/>
            <person name="Tamaki H."/>
            <person name="Takai K."/>
        </authorList>
    </citation>
    <scope>NUCLEOTIDE SEQUENCE [LARGE SCALE GENOMIC DNA]</scope>
    <source>
        <strain evidence="3 4">MK-D1</strain>
    </source>
</reference>
<dbReference type="InterPro" id="IPR052511">
    <property type="entry name" value="ATP-dep_Helicase"/>
</dbReference>
<dbReference type="GO" id="GO:0016887">
    <property type="term" value="F:ATP hydrolysis activity"/>
    <property type="evidence" value="ECO:0007669"/>
    <property type="project" value="TreeGrafter"/>
</dbReference>
<dbReference type="GO" id="GO:0140097">
    <property type="term" value="F:catalytic activity, acting on DNA"/>
    <property type="evidence" value="ECO:0007669"/>
    <property type="project" value="UniProtKB-ARBA"/>
</dbReference>
<accession>A0A5B9DC98</accession>
<dbReference type="Pfam" id="PF04851">
    <property type="entry name" value="ResIII"/>
    <property type="match status" value="1"/>
</dbReference>
<dbReference type="Pfam" id="PF00271">
    <property type="entry name" value="Helicase_C"/>
    <property type="match status" value="1"/>
</dbReference>
<dbReference type="PROSITE" id="PS51194">
    <property type="entry name" value="HELICASE_CTER"/>
    <property type="match status" value="1"/>
</dbReference>
<dbReference type="GO" id="GO:0003677">
    <property type="term" value="F:DNA binding"/>
    <property type="evidence" value="ECO:0007669"/>
    <property type="project" value="InterPro"/>
</dbReference>
<dbReference type="Gene3D" id="3.30.870.10">
    <property type="entry name" value="Endonuclease Chain A"/>
    <property type="match status" value="1"/>
</dbReference>
<dbReference type="InterPro" id="IPR001650">
    <property type="entry name" value="Helicase_C-like"/>
</dbReference>
<feature type="domain" description="Helicase ATP-binding" evidence="1">
    <location>
        <begin position="338"/>
        <end position="497"/>
    </location>
</feature>
<sequence>MKLKRGLYEQIINQYFQFNLKKEVESIKIEKNKMGNNDSIKNLSNYIANVTYKALAQVKNSKTLNPQIELINKMIKSIAESTDDNNFKDYLISEEAEMLFTVLDNVSQTNENSNFKQISRSTTPYAQNSLLTGAEEDPELLNELKKEITSANRVDMLVSFIRWSGLRLIFDELKNFTQRNGKIRLITTSYMGASDYKAIENLSQLPNTEIKISFNTTQTRLHAKAYHFYRNTGFSTVYIGSANLSRTAITSGLEWNVKISEYSEKDLFKKINGTFESYWNDNEFELFDIEKNGEKLKFALLKEKYGPEVAKQAVPTSFHFDLQLYPYQQEILDKLESERIIHNKYRNLVVAATGTGKTVISAFDYKNYCQNNPKQINRLLFIAHREEILKQSRDCFRQVLRNENFGELWVGGYKPLDGNIDHLFVSVQTFNAKDIEEITTKNFYDFIIIDEFHHAAAKTYKKILGYYNPKILLGLTATPERMDGKDVLEYFDDRIASELRLKEAINRQLLSPFHYFGVSDSVKLSDLKWSRGGYDKSELEELYISNITRVELIISAIDKYTSNLNDIIGIGFCVGVKHAKFMAEKFTENGIPSIDLNANSSKEVRHKVRNKLVSKEIHFIFVVDLYNEGVDIPEVNTILFLRPTESLTIFIQQLGRGLRISKGKECLTVLDFVGSQNKRYNFDKKFRALLGRTRNGIKKEIENQFPHVPKGCYIMLEKQAQQYILDNINSSIFDVKNLKRKIRNFENNTGLKLTLQNFIEYHDLELYQIYSKTTNNKRGWNRLCVAAGIKPDFNEPDEKKLSNGLVRLININSRRWIQFLLETFKYVENFDESNLNEEELGWLLMFYYTFWQIPPKDNGINTYRDLMMKLQNNPILFEEIIEVLEYNFEHINFIDKKVDLDFPCGLDLHCKYSLDQILAGIGKSTLKKKFSQREGILYVKEKKLDLFFVTLIKSEKEYSPSTMYNDYSMSETLFHWQSQSTTPEDSTKGQRYIKEDHPILLFVRKYKKENGQTAAYHYLGKVSYQSHSGSKPIDFIWKLNNPIPSFLQRDTKKFTIG</sequence>
<dbReference type="InterPro" id="IPR021835">
    <property type="entry name" value="DUF3427"/>
</dbReference>
<dbReference type="SUPFAM" id="SSF56024">
    <property type="entry name" value="Phospholipase D/nuclease"/>
    <property type="match status" value="1"/>
</dbReference>
<dbReference type="CDD" id="cd18799">
    <property type="entry name" value="SF2_C_EcoAI-like"/>
    <property type="match status" value="1"/>
</dbReference>
<dbReference type="InterPro" id="IPR027417">
    <property type="entry name" value="P-loop_NTPase"/>
</dbReference>
<dbReference type="REBASE" id="362463">
    <property type="entry name" value="AarMKD1ORF2634P"/>
</dbReference>
<evidence type="ECO:0000313" key="3">
    <source>
        <dbReference type="EMBL" id="QEE16804.1"/>
    </source>
</evidence>
<evidence type="ECO:0000313" key="4">
    <source>
        <dbReference type="Proteomes" id="UP000321408"/>
    </source>
</evidence>
<dbReference type="PANTHER" id="PTHR47962:SF7">
    <property type="entry name" value="MITOCHONDRIAL ATP-DEPENDENT HELICASE IRC3-RELATED"/>
    <property type="match status" value="1"/>
</dbReference>
<proteinExistence type="predicted"/>
<name>A0A5B9DC98_9ARCH</name>
<dbReference type="PROSITE" id="PS51192">
    <property type="entry name" value="HELICASE_ATP_BIND_1"/>
    <property type="match status" value="1"/>
</dbReference>
<dbReference type="EMBL" id="CP042905">
    <property type="protein sequence ID" value="QEE16804.1"/>
    <property type="molecule type" value="Genomic_DNA"/>
</dbReference>
<organism evidence="3 4">
    <name type="scientific">Promethearchaeum syntrophicum</name>
    <dbReference type="NCBI Taxonomy" id="2594042"/>
    <lineage>
        <taxon>Archaea</taxon>
        <taxon>Promethearchaeati</taxon>
        <taxon>Promethearchaeota</taxon>
        <taxon>Promethearchaeia</taxon>
        <taxon>Promethearchaeales</taxon>
        <taxon>Promethearchaeaceae</taxon>
        <taxon>Promethearchaeum</taxon>
    </lineage>
</organism>
<dbReference type="PANTHER" id="PTHR47962">
    <property type="entry name" value="ATP-DEPENDENT HELICASE LHR-RELATED-RELATED"/>
    <property type="match status" value="1"/>
</dbReference>
<dbReference type="Gene3D" id="3.40.50.300">
    <property type="entry name" value="P-loop containing nucleotide triphosphate hydrolases"/>
    <property type="match status" value="2"/>
</dbReference>
<dbReference type="Proteomes" id="UP000321408">
    <property type="component" value="Chromosome"/>
</dbReference>
<dbReference type="InterPro" id="IPR006935">
    <property type="entry name" value="Helicase/UvrB_N"/>
</dbReference>
<dbReference type="RefSeq" id="WP_147663735.1">
    <property type="nucleotide sequence ID" value="NZ_CP042905.2"/>
</dbReference>
<dbReference type="CDD" id="cd09203">
    <property type="entry name" value="PLDc_N_DEXD_b1"/>
    <property type="match status" value="1"/>
</dbReference>
<evidence type="ECO:0000259" key="1">
    <source>
        <dbReference type="PROSITE" id="PS51192"/>
    </source>
</evidence>
<dbReference type="CDD" id="cd18032">
    <property type="entry name" value="DEXHc_RE_I_III_res"/>
    <property type="match status" value="1"/>
</dbReference>
<dbReference type="SUPFAM" id="SSF52540">
    <property type="entry name" value="P-loop containing nucleoside triphosphate hydrolases"/>
    <property type="match status" value="1"/>
</dbReference>
<dbReference type="InterPro" id="IPR025202">
    <property type="entry name" value="PLD-like_dom"/>
</dbReference>
<dbReference type="OrthoDB" id="56011at2157"/>
<reference evidence="3 4" key="2">
    <citation type="journal article" date="2024" name="Int. J. Syst. Evol. Microbiol.">
        <title>Promethearchaeum syntrophicum gen. nov., sp. nov., an anaerobic, obligately syntrophic archaeon, the first isolate of the lineage 'Asgard' archaea, and proposal of the new archaeal phylum Promethearchaeota phyl. nov. and kingdom Promethearchaeati regn. nov.</title>
        <authorList>
            <person name="Imachi H."/>
            <person name="Nobu M.K."/>
            <person name="Kato S."/>
            <person name="Takaki Y."/>
            <person name="Miyazaki M."/>
            <person name="Miyata M."/>
            <person name="Ogawara M."/>
            <person name="Saito Y."/>
            <person name="Sakai S."/>
            <person name="Tahara Y.O."/>
            <person name="Takano Y."/>
            <person name="Tasumi E."/>
            <person name="Uematsu K."/>
            <person name="Yoshimura T."/>
            <person name="Itoh T."/>
            <person name="Ohkuma M."/>
            <person name="Takai K."/>
        </authorList>
    </citation>
    <scope>NUCLEOTIDE SEQUENCE [LARGE SCALE GENOMIC DNA]</scope>
    <source>
        <strain evidence="3 4">MK-D1</strain>
    </source>
</reference>